<evidence type="ECO:0000256" key="7">
    <source>
        <dbReference type="ARBA" id="ARBA00023180"/>
    </source>
</evidence>
<dbReference type="Gene3D" id="2.10.25.10">
    <property type="entry name" value="Laminin"/>
    <property type="match status" value="6"/>
</dbReference>
<dbReference type="InterPro" id="IPR001846">
    <property type="entry name" value="VWF_type-D"/>
</dbReference>
<evidence type="ECO:0000256" key="4">
    <source>
        <dbReference type="ARBA" id="ARBA00022737"/>
    </source>
</evidence>
<feature type="domain" description="VWFD" evidence="8">
    <location>
        <begin position="469"/>
        <end position="633"/>
    </location>
</feature>
<dbReference type="SMART" id="SM00216">
    <property type="entry name" value="VWD"/>
    <property type="match status" value="7"/>
</dbReference>
<comment type="subcellular location">
    <subcellularLocation>
        <location evidence="1">Cell membrane</location>
    </subcellularLocation>
</comment>
<dbReference type="InterPro" id="IPR014853">
    <property type="entry name" value="VWF/SSPO/ZAN-like_Cys-rich_dom"/>
</dbReference>
<feature type="domain" description="VWFD" evidence="8">
    <location>
        <begin position="2275"/>
        <end position="2453"/>
    </location>
</feature>
<dbReference type="Pfam" id="PF08742">
    <property type="entry name" value="C8"/>
    <property type="match status" value="6"/>
</dbReference>
<keyword evidence="3" id="KW-0732">Signal</keyword>
<evidence type="ECO:0000256" key="3">
    <source>
        <dbReference type="ARBA" id="ARBA00022729"/>
    </source>
</evidence>
<dbReference type="GO" id="GO:0005886">
    <property type="term" value="C:plasma membrane"/>
    <property type="evidence" value="ECO:0007669"/>
    <property type="project" value="UniProtKB-SubCell"/>
</dbReference>
<feature type="domain" description="VWFD" evidence="8">
    <location>
        <begin position="1905"/>
        <end position="2069"/>
    </location>
</feature>
<feature type="domain" description="VWFD" evidence="8">
    <location>
        <begin position="1118"/>
        <end position="1308"/>
    </location>
</feature>
<feature type="domain" description="VWFD" evidence="8">
    <location>
        <begin position="76"/>
        <end position="258"/>
    </location>
</feature>
<evidence type="ECO:0000256" key="1">
    <source>
        <dbReference type="ARBA" id="ARBA00004236"/>
    </source>
</evidence>
<dbReference type="PANTHER" id="PTHR46160">
    <property type="entry name" value="ALPHA-TECTORIN-RELATED"/>
    <property type="match status" value="1"/>
</dbReference>
<dbReference type="SMART" id="SM00215">
    <property type="entry name" value="VWC_out"/>
    <property type="match status" value="5"/>
</dbReference>
<keyword evidence="2" id="KW-1003">Cell membrane</keyword>
<dbReference type="CDD" id="cd19941">
    <property type="entry name" value="TIL"/>
    <property type="match status" value="6"/>
</dbReference>
<dbReference type="InterPro" id="IPR002919">
    <property type="entry name" value="TIL_dom"/>
</dbReference>
<feature type="domain" description="VWFD" evidence="8">
    <location>
        <begin position="842"/>
        <end position="1026"/>
    </location>
</feature>
<dbReference type="PANTHER" id="PTHR46160:SF7">
    <property type="entry name" value="VWFD DOMAIN-CONTAINING PROTEIN"/>
    <property type="match status" value="1"/>
</dbReference>
<evidence type="ECO:0000256" key="2">
    <source>
        <dbReference type="ARBA" id="ARBA00022475"/>
    </source>
</evidence>
<dbReference type="OMA" id="ACHESLD"/>
<dbReference type="Pfam" id="PF00094">
    <property type="entry name" value="VWD"/>
    <property type="match status" value="7"/>
</dbReference>
<dbReference type="Pfam" id="PF12714">
    <property type="entry name" value="TILa"/>
    <property type="match status" value="5"/>
</dbReference>
<protein>
    <submittedName>
        <fullName evidence="9">Fc gamma binding protein</fullName>
    </submittedName>
</protein>
<dbReference type="Ensembl" id="ENSOMET00000026273.1">
    <property type="protein sequence ID" value="ENSOMEP00000033306.1"/>
    <property type="gene ID" value="ENSOMEG00000019304.1"/>
</dbReference>
<reference evidence="9" key="2">
    <citation type="submission" date="2025-09" db="UniProtKB">
        <authorList>
            <consortium name="Ensembl"/>
        </authorList>
    </citation>
    <scope>IDENTIFICATION</scope>
</reference>
<evidence type="ECO:0000313" key="10">
    <source>
        <dbReference type="Proteomes" id="UP000261560"/>
    </source>
</evidence>
<feature type="domain" description="VWFD" evidence="8">
    <location>
        <begin position="1519"/>
        <end position="1695"/>
    </location>
</feature>
<keyword evidence="10" id="KW-1185">Reference proteome</keyword>
<dbReference type="SMART" id="SM00214">
    <property type="entry name" value="VWC"/>
    <property type="match status" value="4"/>
</dbReference>
<accession>A0A3B3DTP9</accession>
<keyword evidence="6" id="KW-1015">Disulfide bond</keyword>
<evidence type="ECO:0000256" key="5">
    <source>
        <dbReference type="ARBA" id="ARBA00023136"/>
    </source>
</evidence>
<dbReference type="PROSITE" id="PS51233">
    <property type="entry name" value="VWFD"/>
    <property type="match status" value="7"/>
</dbReference>
<dbReference type="InterPro" id="IPR001007">
    <property type="entry name" value="VWF_dom"/>
</dbReference>
<evidence type="ECO:0000256" key="6">
    <source>
        <dbReference type="ARBA" id="ARBA00023157"/>
    </source>
</evidence>
<dbReference type="InterPro" id="IPR052749">
    <property type="entry name" value="Alpha-tectorin"/>
</dbReference>
<organism evidence="9 10">
    <name type="scientific">Oryzias melastigma</name>
    <name type="common">Marine medaka</name>
    <dbReference type="NCBI Taxonomy" id="30732"/>
    <lineage>
        <taxon>Eukaryota</taxon>
        <taxon>Metazoa</taxon>
        <taxon>Chordata</taxon>
        <taxon>Craniata</taxon>
        <taxon>Vertebrata</taxon>
        <taxon>Euteleostomi</taxon>
        <taxon>Actinopterygii</taxon>
        <taxon>Neopterygii</taxon>
        <taxon>Teleostei</taxon>
        <taxon>Neoteleostei</taxon>
        <taxon>Acanthomorphata</taxon>
        <taxon>Ovalentaria</taxon>
        <taxon>Atherinomorphae</taxon>
        <taxon>Beloniformes</taxon>
        <taxon>Adrianichthyidae</taxon>
        <taxon>Oryziinae</taxon>
        <taxon>Oryzias</taxon>
    </lineage>
</organism>
<dbReference type="SMART" id="SM00832">
    <property type="entry name" value="C8"/>
    <property type="match status" value="6"/>
</dbReference>
<reference evidence="9" key="1">
    <citation type="submission" date="2025-08" db="UniProtKB">
        <authorList>
            <consortium name="Ensembl"/>
        </authorList>
    </citation>
    <scope>IDENTIFICATION</scope>
</reference>
<keyword evidence="5" id="KW-0472">Membrane</keyword>
<name>A0A3B3DTP9_ORYME</name>
<evidence type="ECO:0000259" key="8">
    <source>
        <dbReference type="PROSITE" id="PS51233"/>
    </source>
</evidence>
<dbReference type="Proteomes" id="UP000261560">
    <property type="component" value="Unplaced"/>
</dbReference>
<evidence type="ECO:0000313" key="9">
    <source>
        <dbReference type="Ensembl" id="ENSOMEP00000033306.1"/>
    </source>
</evidence>
<dbReference type="Pfam" id="PF01826">
    <property type="entry name" value="TIL"/>
    <property type="match status" value="6"/>
</dbReference>
<dbReference type="InterPro" id="IPR036084">
    <property type="entry name" value="Ser_inhib-like_sf"/>
</dbReference>
<dbReference type="FunFam" id="2.10.25.10:FF:000055">
    <property type="entry name" value="alpha-tectorin isoform X1"/>
    <property type="match status" value="5"/>
</dbReference>
<dbReference type="SUPFAM" id="SSF57567">
    <property type="entry name" value="Serine protease inhibitors"/>
    <property type="match status" value="6"/>
</dbReference>
<dbReference type="GeneTree" id="ENSGT00950000183155"/>
<dbReference type="InterPro" id="IPR025615">
    <property type="entry name" value="TILa_dom"/>
</dbReference>
<dbReference type="InterPro" id="IPR035234">
    <property type="entry name" value="IgGFc-bd_N"/>
</dbReference>
<proteinExistence type="predicted"/>
<sequence>MVIDLKPYESVQLQSYDDLSGSKVTSQQPVAVFAGHTCTWRFSKCNHSCSQIICSPSEECEMKNGSPLCVPKPKMGSCWASGDPHYRTFDGQRFDFMGTCTYVIAKNCGENSRLTAFEVHAQNENRGSRRVSYVGLVTVKVYDTTITAVRSESGRVRVDNSLWSLPIVLNNGKLNIFQSGRSVVIEADFGLTVRYDWNHNLVVSLPATYTAQTCGLCGNFNGNPNDDFTTPSGTKATGALAFGSSWKIPGLVADPQCRDDCAGGCGSCKESQLNKWDNDRSCGIITRKENGPFKNCHAVVDPQAYLENCKFDLCIGKGLRQFLCNALEAYAEACQSAGVQIGDWRGLAKCSPRCPANSKYELCGSACPATCSDPEAPSKCQRPCVETCTCKEGFVLSGSKCIPAAKCGCTYDGRYIPAGQTFWADQNCKRLCKCVSGSRQVECQDKGCGAGQQCKVVNGIRQCQALSYSTCKATGDPHYVTFDNKRYDFQGTCVYQLAALCSKDTGLTPFEVLVQNEHRGRKVVSYTKLVQIKVYSLNILVNLPVSLVEGKVSVYKSGWFAVLTTDFGLKVSFNWHSAAFVTLPSNYMGAVCGLCGNYNGNIQDDLTPKNGNKPVKPTDFGTSWRVAEIPGCVEGCQGVCPSCDITQKLQYEKEELCGIIRDTKGPFRDCHAKVDPAGFFEDCVYDVCMYEGRKDVLCQAVTAYTAACQDVGANVYSWRTSQFCAVKCPINSHYEICASACPASCEGLAPPPGCQARCEEGCSCDEGYILSGDQCVPYSQCGCLYNDLYYRINEIFYPNGQCEEECKCTQDGEVQCKKFKCGPNEKCKIENGIQKCHPVGKGVCRASGDPHYTSFDGQKFDFQGTCTYVLSKSCGLEDTHLEAFSVQVENVQWDRMRGKKKVSVTRLVAVEVFGFTLTLRNKMFGVLVNGEFNNLPLNLNDGEVQVYQEGTNYVIVTNFGLFVTYDLVYHVTVTVPGNYRDKVCGLCGNFNGDRKDDFQMPDQKLVKDINVFGKSWKVAIPNVVCENGCQGNECPDCDPAHKDVFSKPAYCGILTAPSGPFAVCHSKLDPQPYFDDCVFDVCASNGDGKVLCDSVAAYAYNCHMAGINVNSWRTPSFCPMKCPANSHYEVCAETCTYSCPGLSDMVQCPEGCTEGCICDSGFLYDGQTNFVLNDNRGNTAVSFVREVDVFVYGYNISVRKNQVGQVTVNGELLNLPFQLGENEVSVFQSGSSAVVETKFGLIVSYDWNWHLVIKLPSSYYSSVCGLCGNFNGNKGDELQNPSGKGVPSVIEWGKSWQTPDQDKDHPCWDTCEKNCPTCDDNERELYETQAFCGGLAAKTNSVFKKCNSKLDPQAFMNNCVYDMCLNKGDKRMLCQALASYNKQCRDEGIIIKDWRKEFNCPMNCQRFSHYEDCASPCQPSCPFPEQKQTCSGACVEACVCDEGYVLSAGVCVPAKTCGCSYQGRYYTPGQQFWADEACSRLCVCDTTLGMVTCREASCSANEKCIIQDGERVCQPISYATCTASGDPHYRTFDGRRFNFQGTCEYQLAGLCSQHPGLVPFNVTVQNENRGSKAVSFTKAFTFSIYGSTLTVSKENPYKLNGQLASLPLEFKDELAVFLSGHQAVVETAAGITVTYDWWSTVRVTVPSNYHGVVCGLCGNYNGNAQDDMTMQNGKTTPDEAKLGESWQVATVPGCSSACQGPWCQACSDSQKKVYQASKFCGIIADETGPFRECHKFVDPAPYMEDCVYDVCQYHGHHGSVCKAVEVYVSACQSQGIPIHPWRTDALCPMECPANSHYSLCASGCPATCASINSLTTCHMHCSEACECNQGHLMSGDTCVPVRDCGCSYNGQYYKKGDVFYPEDTCMEKCTCGENGAVSCQKEKCRRGETCKLVNGVKGCHPEEEGKCVASGDPHYISFDGQRFDFQGACVYVLAKVCDDDNDQLTPFTVTQGNAKYGNGKVAVTKSITVTVNDEELNLPLSLENGHLTVTKEGHNTFVRTDFGLKVLYDTVYYVEVIVPSTYQGKMCGLCGNYNDKDRDEFRLPDGKRTKNVNDFGKSWAVDLPEQICGGCEEDCPVCEKANAVLYEKSDSCGIMKAPDGPFKACHSKIDPAAYVSNCMFDVCAAGGSKDILCNSVQAYVLACQNAGVQIQPWRSSSFCPASCPPNSHYEVCADTCRGTCASFIQQLTCSESCFEGCQCDGGFVFDGFQCVPLEKCGCVHDGRYLTVNQIVVDKDCQSKCVCEASGLVKCQQLSCSSTEACGVRGGVRGCHIKQAHCTISHTGQLSSFDGMTAAIETQGALEVASLCDETSENWFRVVVDVRVCHEKAPFAPATVHVFFNEATVTVNSQHGIWVNGKKVSPPSKVTNQLSVQVLDRSVIIERKSAVRVTYSVSQEVTVTVDTSLAGKVCGACGNYNSESKDDLKTADGKVTTDVSVVIGSWSAEDFSRWIPCDNF</sequence>
<dbReference type="Pfam" id="PF17517">
    <property type="entry name" value="IgGFc_binding"/>
    <property type="match status" value="1"/>
</dbReference>
<keyword evidence="4" id="KW-0677">Repeat</keyword>
<keyword evidence="7" id="KW-0325">Glycoprotein</keyword>